<name>A0ABQ6LKW8_9RHOB</name>
<evidence type="ECO:0000256" key="4">
    <source>
        <dbReference type="ARBA" id="ARBA00022692"/>
    </source>
</evidence>
<comment type="subcellular location">
    <subcellularLocation>
        <location evidence="1">Cell membrane</location>
        <topology evidence="1">Multi-pass membrane protein</topology>
    </subcellularLocation>
</comment>
<comment type="similarity">
    <text evidence="2">Belongs to the FliR/MopE/SpaR family.</text>
</comment>
<keyword evidence="4 7" id="KW-0812">Transmembrane</keyword>
<evidence type="ECO:0000256" key="2">
    <source>
        <dbReference type="ARBA" id="ARBA00009772"/>
    </source>
</evidence>
<keyword evidence="8" id="KW-0969">Cilium</keyword>
<protein>
    <submittedName>
        <fullName evidence="8">Flagellar biosynthetic protein FliR</fullName>
    </submittedName>
</protein>
<sequence>MGPLAEIFAAAELHVLTVAGVFARIGAAAFLVPGLGERTIPLRIRLAAALAITLVLAPLMQPLLPATPADAPGVARMIAAEAVSGLAIGLGFRMLIFALQIAGSAAAYHLSISHVFATPVAETPEPTIATFLAMGGTVLALNAGLHVQLVAALATLYDVLPFARFPAPGDLAALTTARVADVFALGIALAVPFIAISFAYNLALGAISRAMPQLLVVLIGVPLLIGLGLLTLHAALPAIFARWLGALAALFADPLGGIG</sequence>
<evidence type="ECO:0000256" key="6">
    <source>
        <dbReference type="ARBA" id="ARBA00023136"/>
    </source>
</evidence>
<accession>A0ABQ6LKW8</accession>
<keyword evidence="8" id="KW-0966">Cell projection</keyword>
<dbReference type="Pfam" id="PF01311">
    <property type="entry name" value="Bac_export_1"/>
    <property type="match status" value="1"/>
</dbReference>
<keyword evidence="5 7" id="KW-1133">Transmembrane helix</keyword>
<comment type="caution">
    <text evidence="8">The sequence shown here is derived from an EMBL/GenBank/DDBJ whole genome shotgun (WGS) entry which is preliminary data.</text>
</comment>
<evidence type="ECO:0000313" key="9">
    <source>
        <dbReference type="Proteomes" id="UP001239909"/>
    </source>
</evidence>
<dbReference type="Proteomes" id="UP001239909">
    <property type="component" value="Unassembled WGS sequence"/>
</dbReference>
<gene>
    <name evidence="8" type="primary">fliR</name>
    <name evidence="8" type="ORF">LNKW23_28350</name>
</gene>
<evidence type="ECO:0000256" key="7">
    <source>
        <dbReference type="SAM" id="Phobius"/>
    </source>
</evidence>
<feature type="transmembrane region" description="Helical" evidence="7">
    <location>
        <begin position="177"/>
        <end position="202"/>
    </location>
</feature>
<feature type="transmembrane region" description="Helical" evidence="7">
    <location>
        <begin position="131"/>
        <end position="157"/>
    </location>
</feature>
<reference evidence="8 9" key="1">
    <citation type="submission" date="2023-04" db="EMBL/GenBank/DDBJ databases">
        <title>Marinoamorphus aggregata gen. nov., sp. Nov., isolate from tissue of brittle star Ophioplocus japonicus.</title>
        <authorList>
            <person name="Kawano K."/>
            <person name="Sawayama S."/>
            <person name="Nakagawa S."/>
        </authorList>
    </citation>
    <scope>NUCLEOTIDE SEQUENCE [LARGE SCALE GENOMIC DNA]</scope>
    <source>
        <strain evidence="8 9">NKW23</strain>
    </source>
</reference>
<evidence type="ECO:0000313" key="8">
    <source>
        <dbReference type="EMBL" id="GMG83622.1"/>
    </source>
</evidence>
<dbReference type="PANTHER" id="PTHR30065:SF8">
    <property type="entry name" value="FLAGELLAR BIOSYNTHETIC PROTEIN FLIR"/>
    <property type="match status" value="1"/>
</dbReference>
<feature type="transmembrane region" description="Helical" evidence="7">
    <location>
        <begin position="84"/>
        <end position="110"/>
    </location>
</feature>
<organism evidence="8 9">
    <name type="scientific">Paralimibaculum aggregatum</name>
    <dbReference type="NCBI Taxonomy" id="3036245"/>
    <lineage>
        <taxon>Bacteria</taxon>
        <taxon>Pseudomonadati</taxon>
        <taxon>Pseudomonadota</taxon>
        <taxon>Alphaproteobacteria</taxon>
        <taxon>Rhodobacterales</taxon>
        <taxon>Paracoccaceae</taxon>
        <taxon>Paralimibaculum</taxon>
    </lineage>
</organism>
<evidence type="ECO:0000256" key="3">
    <source>
        <dbReference type="ARBA" id="ARBA00022475"/>
    </source>
</evidence>
<dbReference type="EMBL" id="BSYI01000022">
    <property type="protein sequence ID" value="GMG83622.1"/>
    <property type="molecule type" value="Genomic_DNA"/>
</dbReference>
<dbReference type="InterPro" id="IPR002010">
    <property type="entry name" value="T3SS_IM_R"/>
</dbReference>
<evidence type="ECO:0000256" key="5">
    <source>
        <dbReference type="ARBA" id="ARBA00022989"/>
    </source>
</evidence>
<keyword evidence="8" id="KW-0282">Flagellum</keyword>
<dbReference type="RefSeq" id="WP_285672416.1">
    <property type="nucleotide sequence ID" value="NZ_BSYI01000022.1"/>
</dbReference>
<keyword evidence="9" id="KW-1185">Reference proteome</keyword>
<proteinExistence type="inferred from homology"/>
<keyword evidence="3" id="KW-1003">Cell membrane</keyword>
<feature type="transmembrane region" description="Helical" evidence="7">
    <location>
        <begin position="13"/>
        <end position="32"/>
    </location>
</feature>
<dbReference type="PANTHER" id="PTHR30065">
    <property type="entry name" value="FLAGELLAR BIOSYNTHETIC PROTEIN FLIR"/>
    <property type="match status" value="1"/>
</dbReference>
<keyword evidence="6 7" id="KW-0472">Membrane</keyword>
<evidence type="ECO:0000256" key="1">
    <source>
        <dbReference type="ARBA" id="ARBA00004651"/>
    </source>
</evidence>
<dbReference type="PRINTS" id="PR00953">
    <property type="entry name" value="TYPE3IMRPROT"/>
</dbReference>
<feature type="transmembrane region" description="Helical" evidence="7">
    <location>
        <begin position="44"/>
        <end position="64"/>
    </location>
</feature>
<feature type="transmembrane region" description="Helical" evidence="7">
    <location>
        <begin position="214"/>
        <end position="234"/>
    </location>
</feature>